<sequence>MYEIYVDKKYRRKGIGIELFKEAAKRLKKKGIEKVDVGYDLRNKESVN</sequence>
<dbReference type="CDD" id="cd04301">
    <property type="entry name" value="NAT_SF"/>
    <property type="match status" value="1"/>
</dbReference>
<dbReference type="AlphaFoldDB" id="A0A0F9LJL8"/>
<feature type="domain" description="N-acetyltransferase" evidence="1">
    <location>
        <begin position="1"/>
        <end position="48"/>
    </location>
</feature>
<comment type="caution">
    <text evidence="2">The sequence shown here is derived from an EMBL/GenBank/DDBJ whole genome shotgun (WGS) entry which is preliminary data.</text>
</comment>
<dbReference type="InterPro" id="IPR000182">
    <property type="entry name" value="GNAT_dom"/>
</dbReference>
<protein>
    <recommendedName>
        <fullName evidence="1">N-acetyltransferase domain-containing protein</fullName>
    </recommendedName>
</protein>
<name>A0A0F9LJL8_9ZZZZ</name>
<dbReference type="PROSITE" id="PS51186">
    <property type="entry name" value="GNAT"/>
    <property type="match status" value="1"/>
</dbReference>
<gene>
    <name evidence="2" type="ORF">LCGC14_1269150</name>
</gene>
<evidence type="ECO:0000313" key="2">
    <source>
        <dbReference type="EMBL" id="KKM87406.1"/>
    </source>
</evidence>
<dbReference type="SUPFAM" id="SSF55729">
    <property type="entry name" value="Acyl-CoA N-acyltransferases (Nat)"/>
    <property type="match status" value="1"/>
</dbReference>
<evidence type="ECO:0000259" key="1">
    <source>
        <dbReference type="PROSITE" id="PS51186"/>
    </source>
</evidence>
<proteinExistence type="predicted"/>
<dbReference type="Gene3D" id="3.40.630.30">
    <property type="match status" value="1"/>
</dbReference>
<dbReference type="EMBL" id="LAZR01007105">
    <property type="protein sequence ID" value="KKM87406.1"/>
    <property type="molecule type" value="Genomic_DNA"/>
</dbReference>
<reference evidence="2" key="1">
    <citation type="journal article" date="2015" name="Nature">
        <title>Complex archaea that bridge the gap between prokaryotes and eukaryotes.</title>
        <authorList>
            <person name="Spang A."/>
            <person name="Saw J.H."/>
            <person name="Jorgensen S.L."/>
            <person name="Zaremba-Niedzwiedzka K."/>
            <person name="Martijn J."/>
            <person name="Lind A.E."/>
            <person name="van Eijk R."/>
            <person name="Schleper C."/>
            <person name="Guy L."/>
            <person name="Ettema T.J."/>
        </authorList>
    </citation>
    <scope>NUCLEOTIDE SEQUENCE</scope>
</reference>
<dbReference type="GO" id="GO:0016747">
    <property type="term" value="F:acyltransferase activity, transferring groups other than amino-acyl groups"/>
    <property type="evidence" value="ECO:0007669"/>
    <property type="project" value="InterPro"/>
</dbReference>
<organism evidence="2">
    <name type="scientific">marine sediment metagenome</name>
    <dbReference type="NCBI Taxonomy" id="412755"/>
    <lineage>
        <taxon>unclassified sequences</taxon>
        <taxon>metagenomes</taxon>
        <taxon>ecological metagenomes</taxon>
    </lineage>
</organism>
<dbReference type="Pfam" id="PF00583">
    <property type="entry name" value="Acetyltransf_1"/>
    <property type="match status" value="1"/>
</dbReference>
<accession>A0A0F9LJL8</accession>
<feature type="non-terminal residue" evidence="2">
    <location>
        <position position="48"/>
    </location>
</feature>
<dbReference type="InterPro" id="IPR016181">
    <property type="entry name" value="Acyl_CoA_acyltransferase"/>
</dbReference>